<keyword evidence="9" id="KW-0812">Transmembrane</keyword>
<dbReference type="SMART" id="SM00220">
    <property type="entry name" value="S_TKc"/>
    <property type="match status" value="1"/>
</dbReference>
<sequence length="459" mass="51881">MEIYCTRPHCPKSLNSFPDINEPLDLKNVRQKYCITCGMPLFLDGRYVPLNELRKGGFGAAFLAYDRRTPAMRKCVVKQLQPSASLNEEQIQKTTQLFHREAEVLETLGTHPQIPELFAFINLRVPSREGQKTQELFYLVQQYIDGEDLEQELNRKGMFSEAEVLEVLQKILPVLEFVHSHHSIHRDIKPSNIMRARNGSLYLIDFGAVKQVVKATPEQQGSNSTNGIHSGMLTGIYTAGFAPSEQTACLAVYPSTDLYALGATCVCLLTGQKQVKHFIDPNTKTWFWRSPKVKVSDRLANVLNRMLKDKPKERYQSATQVLNTLQPTSNITSTFLNNLEWLVEPFLIGFEIALLAIAFNKLPTFMNGVLVSITLASFIYAQHRQILTRHHLSIITGSTLVVVLLLLSDLPARLEIPFLSFILQNTPIYVILFATFSGIFAITLLGLSQLIYQLLARRI</sequence>
<evidence type="ECO:0000256" key="7">
    <source>
        <dbReference type="ARBA" id="ARBA00047899"/>
    </source>
</evidence>
<accession>A0A856MR81</accession>
<dbReference type="SUPFAM" id="SSF56112">
    <property type="entry name" value="Protein kinase-like (PK-like)"/>
    <property type="match status" value="1"/>
</dbReference>
<feature type="transmembrane region" description="Helical" evidence="9">
    <location>
        <begin position="428"/>
        <end position="452"/>
    </location>
</feature>
<evidence type="ECO:0000256" key="3">
    <source>
        <dbReference type="ARBA" id="ARBA00022679"/>
    </source>
</evidence>
<evidence type="ECO:0000256" key="6">
    <source>
        <dbReference type="ARBA" id="ARBA00022840"/>
    </source>
</evidence>
<name>A0A856MR81_9CYAN</name>
<dbReference type="PANTHER" id="PTHR24363">
    <property type="entry name" value="SERINE/THREONINE PROTEIN KINASE"/>
    <property type="match status" value="1"/>
</dbReference>
<dbReference type="PROSITE" id="PS50011">
    <property type="entry name" value="PROTEIN_KINASE_DOM"/>
    <property type="match status" value="1"/>
</dbReference>
<evidence type="ECO:0000259" key="10">
    <source>
        <dbReference type="PROSITE" id="PS50011"/>
    </source>
</evidence>
<dbReference type="CDD" id="cd14014">
    <property type="entry name" value="STKc_PknB_like"/>
    <property type="match status" value="1"/>
</dbReference>
<dbReference type="Proteomes" id="UP000503129">
    <property type="component" value="Chromosome"/>
</dbReference>
<protein>
    <recommendedName>
        <fullName evidence="1">non-specific serine/threonine protein kinase</fullName>
        <ecNumber evidence="1">2.7.11.1</ecNumber>
    </recommendedName>
</protein>
<feature type="domain" description="Protein kinase" evidence="10">
    <location>
        <begin position="47"/>
        <end position="336"/>
    </location>
</feature>
<reference evidence="11 12" key="1">
    <citation type="submission" date="2018-06" db="EMBL/GenBank/DDBJ databases">
        <title>Comparative genomics of Brasilonema spp. strains.</title>
        <authorList>
            <person name="Alvarenga D.O."/>
            <person name="Fiore M.F."/>
            <person name="Varani A.M."/>
        </authorList>
    </citation>
    <scope>NUCLEOTIDE SEQUENCE [LARGE SCALE GENOMIC DNA]</scope>
    <source>
        <strain evidence="11 12">CENA114</strain>
    </source>
</reference>
<comment type="catalytic activity">
    <reaction evidence="8">
        <text>L-seryl-[protein] + ATP = O-phospho-L-seryl-[protein] + ADP + H(+)</text>
        <dbReference type="Rhea" id="RHEA:17989"/>
        <dbReference type="Rhea" id="RHEA-COMP:9863"/>
        <dbReference type="Rhea" id="RHEA-COMP:11604"/>
        <dbReference type="ChEBI" id="CHEBI:15378"/>
        <dbReference type="ChEBI" id="CHEBI:29999"/>
        <dbReference type="ChEBI" id="CHEBI:30616"/>
        <dbReference type="ChEBI" id="CHEBI:83421"/>
        <dbReference type="ChEBI" id="CHEBI:456216"/>
        <dbReference type="EC" id="2.7.11.1"/>
    </reaction>
</comment>
<gene>
    <name evidence="11" type="ORF">DP114_30170</name>
</gene>
<dbReference type="Pfam" id="PF00069">
    <property type="entry name" value="Pkinase"/>
    <property type="match status" value="1"/>
</dbReference>
<evidence type="ECO:0000256" key="5">
    <source>
        <dbReference type="ARBA" id="ARBA00022777"/>
    </source>
</evidence>
<dbReference type="Gene3D" id="1.10.510.10">
    <property type="entry name" value="Transferase(Phosphotransferase) domain 1"/>
    <property type="match status" value="1"/>
</dbReference>
<evidence type="ECO:0000256" key="4">
    <source>
        <dbReference type="ARBA" id="ARBA00022741"/>
    </source>
</evidence>
<comment type="catalytic activity">
    <reaction evidence="7">
        <text>L-threonyl-[protein] + ATP = O-phospho-L-threonyl-[protein] + ADP + H(+)</text>
        <dbReference type="Rhea" id="RHEA:46608"/>
        <dbReference type="Rhea" id="RHEA-COMP:11060"/>
        <dbReference type="Rhea" id="RHEA-COMP:11605"/>
        <dbReference type="ChEBI" id="CHEBI:15378"/>
        <dbReference type="ChEBI" id="CHEBI:30013"/>
        <dbReference type="ChEBI" id="CHEBI:30616"/>
        <dbReference type="ChEBI" id="CHEBI:61977"/>
        <dbReference type="ChEBI" id="CHEBI:456216"/>
        <dbReference type="EC" id="2.7.11.1"/>
    </reaction>
</comment>
<evidence type="ECO:0000256" key="1">
    <source>
        <dbReference type="ARBA" id="ARBA00012513"/>
    </source>
</evidence>
<dbReference type="InterPro" id="IPR000719">
    <property type="entry name" value="Prot_kinase_dom"/>
</dbReference>
<keyword evidence="12" id="KW-1185">Reference proteome</keyword>
<proteinExistence type="predicted"/>
<dbReference type="GO" id="GO:0005524">
    <property type="term" value="F:ATP binding"/>
    <property type="evidence" value="ECO:0007669"/>
    <property type="project" value="UniProtKB-KW"/>
</dbReference>
<dbReference type="EMBL" id="CP030118">
    <property type="protein sequence ID" value="QDL11596.1"/>
    <property type="molecule type" value="Genomic_DNA"/>
</dbReference>
<dbReference type="EC" id="2.7.11.1" evidence="1"/>
<keyword evidence="5 11" id="KW-0418">Kinase</keyword>
<keyword evidence="3" id="KW-0808">Transferase</keyword>
<dbReference type="RefSeq" id="WP_171977843.1">
    <property type="nucleotide sequence ID" value="NZ_CAWOXK010000001.1"/>
</dbReference>
<dbReference type="NCBIfam" id="NF045510">
    <property type="entry name" value="4Cys_prefix_kin"/>
    <property type="match status" value="1"/>
</dbReference>
<evidence type="ECO:0000256" key="2">
    <source>
        <dbReference type="ARBA" id="ARBA00022527"/>
    </source>
</evidence>
<dbReference type="Gene3D" id="3.30.200.20">
    <property type="entry name" value="Phosphorylase Kinase, domain 1"/>
    <property type="match status" value="1"/>
</dbReference>
<evidence type="ECO:0000313" key="11">
    <source>
        <dbReference type="EMBL" id="QDL11596.1"/>
    </source>
</evidence>
<keyword evidence="2 11" id="KW-0723">Serine/threonine-protein kinase</keyword>
<organism evidence="11 12">
    <name type="scientific">Brasilonema sennae CENA114</name>
    <dbReference type="NCBI Taxonomy" id="415709"/>
    <lineage>
        <taxon>Bacteria</taxon>
        <taxon>Bacillati</taxon>
        <taxon>Cyanobacteriota</taxon>
        <taxon>Cyanophyceae</taxon>
        <taxon>Nostocales</taxon>
        <taxon>Scytonemataceae</taxon>
        <taxon>Brasilonema</taxon>
        <taxon>Bromeliae group (in: Brasilonema)</taxon>
    </lineage>
</organism>
<keyword evidence="9" id="KW-1133">Transmembrane helix</keyword>
<dbReference type="InterPro" id="IPR011009">
    <property type="entry name" value="Kinase-like_dom_sf"/>
</dbReference>
<feature type="transmembrane region" description="Helical" evidence="9">
    <location>
        <begin position="390"/>
        <end position="408"/>
    </location>
</feature>
<dbReference type="KEGG" id="bsen:DP114_30170"/>
<keyword evidence="4" id="KW-0547">Nucleotide-binding</keyword>
<keyword evidence="9" id="KW-0472">Membrane</keyword>
<dbReference type="GO" id="GO:0004674">
    <property type="term" value="F:protein serine/threonine kinase activity"/>
    <property type="evidence" value="ECO:0007669"/>
    <property type="project" value="UniProtKB-KW"/>
</dbReference>
<keyword evidence="6" id="KW-0067">ATP-binding</keyword>
<evidence type="ECO:0000256" key="9">
    <source>
        <dbReference type="SAM" id="Phobius"/>
    </source>
</evidence>
<evidence type="ECO:0000256" key="8">
    <source>
        <dbReference type="ARBA" id="ARBA00048679"/>
    </source>
</evidence>
<dbReference type="PANTHER" id="PTHR24363:SF0">
    <property type="entry name" value="SERINE_THREONINE KINASE LIKE DOMAIN CONTAINING 1"/>
    <property type="match status" value="1"/>
</dbReference>
<evidence type="ECO:0000313" key="12">
    <source>
        <dbReference type="Proteomes" id="UP000503129"/>
    </source>
</evidence>
<dbReference type="AlphaFoldDB" id="A0A856MR81"/>
<feature type="transmembrane region" description="Helical" evidence="9">
    <location>
        <begin position="365"/>
        <end position="383"/>
    </location>
</feature>